<dbReference type="AlphaFoldDB" id="A0AAN6ZR48"/>
<evidence type="ECO:0000259" key="2">
    <source>
        <dbReference type="Pfam" id="PF13391"/>
    </source>
</evidence>
<accession>A0AAN6ZR48</accession>
<dbReference type="GeneID" id="87822045"/>
<evidence type="ECO:0000313" key="4">
    <source>
        <dbReference type="Proteomes" id="UP001302676"/>
    </source>
</evidence>
<protein>
    <recommendedName>
        <fullName evidence="2">HNH nuclease domain-containing protein</fullName>
    </recommendedName>
</protein>
<organism evidence="3 4">
    <name type="scientific">Dichotomopilus funicola</name>
    <dbReference type="NCBI Taxonomy" id="1934379"/>
    <lineage>
        <taxon>Eukaryota</taxon>
        <taxon>Fungi</taxon>
        <taxon>Dikarya</taxon>
        <taxon>Ascomycota</taxon>
        <taxon>Pezizomycotina</taxon>
        <taxon>Sordariomycetes</taxon>
        <taxon>Sordariomycetidae</taxon>
        <taxon>Sordariales</taxon>
        <taxon>Chaetomiaceae</taxon>
        <taxon>Dichotomopilus</taxon>
    </lineage>
</organism>
<gene>
    <name evidence="3" type="ORF">C8A04DRAFT_9290</name>
</gene>
<evidence type="ECO:0000313" key="3">
    <source>
        <dbReference type="EMBL" id="KAK4147203.1"/>
    </source>
</evidence>
<sequence length="387" mass="43501">MADSGLGSQHIAKLITAAHYDREGLVQFLDDNPPPHEPVVDYITDTEVRRALFDRYRTLRQGDPPAVILAVFMVAPVGDLRDCLERINQYPPNAKFVCRDLDREVPGALGVSNLNEPGMPVAQTTVTGSGFAERVKTRDGHVCLFSGTSDPEAAHIFPFSASKNKNLGSLNDMVSVFWSHEKEMAWRRMYEQASIANSAKNGISLNRQLHFWFNRAVFALEPLRKTQEGITVKWHWLKKSPLLPRFKIHSHEDILLQAGLVDLNWGQELAHRESGVKIRNGQTFLFRQHAEMPSWELLELQWNLLRISAICGAAEVKDDYERYYDPNEDPDELGYHEGVAAKQNAIIEEYQRHNKGKLVGTDEDNAGDWGEVEKSTSPPVSGGSGST</sequence>
<dbReference type="EMBL" id="MU853557">
    <property type="protein sequence ID" value="KAK4147203.1"/>
    <property type="molecule type" value="Genomic_DNA"/>
</dbReference>
<feature type="domain" description="HNH nuclease" evidence="2">
    <location>
        <begin position="143"/>
        <end position="220"/>
    </location>
</feature>
<dbReference type="Pfam" id="PF13391">
    <property type="entry name" value="HNH_2"/>
    <property type="match status" value="1"/>
</dbReference>
<keyword evidence="4" id="KW-1185">Reference proteome</keyword>
<comment type="caution">
    <text evidence="3">The sequence shown here is derived from an EMBL/GenBank/DDBJ whole genome shotgun (WGS) entry which is preliminary data.</text>
</comment>
<reference evidence="3" key="1">
    <citation type="journal article" date="2023" name="Mol. Phylogenet. Evol.">
        <title>Genome-scale phylogeny and comparative genomics of the fungal order Sordariales.</title>
        <authorList>
            <person name="Hensen N."/>
            <person name="Bonometti L."/>
            <person name="Westerberg I."/>
            <person name="Brannstrom I.O."/>
            <person name="Guillou S."/>
            <person name="Cros-Aarteil S."/>
            <person name="Calhoun S."/>
            <person name="Haridas S."/>
            <person name="Kuo A."/>
            <person name="Mondo S."/>
            <person name="Pangilinan J."/>
            <person name="Riley R."/>
            <person name="LaButti K."/>
            <person name="Andreopoulos B."/>
            <person name="Lipzen A."/>
            <person name="Chen C."/>
            <person name="Yan M."/>
            <person name="Daum C."/>
            <person name="Ng V."/>
            <person name="Clum A."/>
            <person name="Steindorff A."/>
            <person name="Ohm R.A."/>
            <person name="Martin F."/>
            <person name="Silar P."/>
            <person name="Natvig D.O."/>
            <person name="Lalanne C."/>
            <person name="Gautier V."/>
            <person name="Ament-Velasquez S.L."/>
            <person name="Kruys A."/>
            <person name="Hutchinson M.I."/>
            <person name="Powell A.J."/>
            <person name="Barry K."/>
            <person name="Miller A.N."/>
            <person name="Grigoriev I.V."/>
            <person name="Debuchy R."/>
            <person name="Gladieux P."/>
            <person name="Hiltunen Thoren M."/>
            <person name="Johannesson H."/>
        </authorList>
    </citation>
    <scope>NUCLEOTIDE SEQUENCE</scope>
    <source>
        <strain evidence="3">CBS 141.50</strain>
    </source>
</reference>
<dbReference type="RefSeq" id="XP_062640574.1">
    <property type="nucleotide sequence ID" value="XM_062785432.1"/>
</dbReference>
<name>A0AAN6ZR48_9PEZI</name>
<reference evidence="3" key="2">
    <citation type="submission" date="2023-05" db="EMBL/GenBank/DDBJ databases">
        <authorList>
            <consortium name="Lawrence Berkeley National Laboratory"/>
            <person name="Steindorff A."/>
            <person name="Hensen N."/>
            <person name="Bonometti L."/>
            <person name="Westerberg I."/>
            <person name="Brannstrom I.O."/>
            <person name="Guillou S."/>
            <person name="Cros-Aarteil S."/>
            <person name="Calhoun S."/>
            <person name="Haridas S."/>
            <person name="Kuo A."/>
            <person name="Mondo S."/>
            <person name="Pangilinan J."/>
            <person name="Riley R."/>
            <person name="Labutti K."/>
            <person name="Andreopoulos B."/>
            <person name="Lipzen A."/>
            <person name="Chen C."/>
            <person name="Yanf M."/>
            <person name="Daum C."/>
            <person name="Ng V."/>
            <person name="Clum A."/>
            <person name="Ohm R."/>
            <person name="Martin F."/>
            <person name="Silar P."/>
            <person name="Natvig D."/>
            <person name="Lalanne C."/>
            <person name="Gautier V."/>
            <person name="Ament-Velasquez S.L."/>
            <person name="Kruys A."/>
            <person name="Hutchinson M.I."/>
            <person name="Powell A.J."/>
            <person name="Barry K."/>
            <person name="Miller A.N."/>
            <person name="Grigoriev I.V."/>
            <person name="Debuchy R."/>
            <person name="Gladieux P."/>
            <person name="Thoren M.H."/>
            <person name="Johannesson H."/>
        </authorList>
    </citation>
    <scope>NUCLEOTIDE SEQUENCE</scope>
    <source>
        <strain evidence="3">CBS 141.50</strain>
    </source>
</reference>
<dbReference type="InterPro" id="IPR003615">
    <property type="entry name" value="HNH_nuc"/>
</dbReference>
<evidence type="ECO:0000256" key="1">
    <source>
        <dbReference type="SAM" id="MobiDB-lite"/>
    </source>
</evidence>
<proteinExistence type="predicted"/>
<feature type="region of interest" description="Disordered" evidence="1">
    <location>
        <begin position="352"/>
        <end position="387"/>
    </location>
</feature>
<dbReference type="Proteomes" id="UP001302676">
    <property type="component" value="Unassembled WGS sequence"/>
</dbReference>